<keyword evidence="7" id="KW-0524">Neurogenesis</keyword>
<evidence type="ECO:0000256" key="12">
    <source>
        <dbReference type="SAM" id="MobiDB-lite"/>
    </source>
</evidence>
<accession>A0AA88XL63</accession>
<feature type="compositionally biased region" description="Polar residues" evidence="12">
    <location>
        <begin position="95"/>
        <end position="105"/>
    </location>
</feature>
<comment type="similarity">
    <text evidence="3">Belongs to the RITA family.</text>
</comment>
<comment type="subcellular location">
    <subcellularLocation>
        <location evidence="2">Cytoplasm</location>
    </subcellularLocation>
    <subcellularLocation>
        <location evidence="1">Nucleus</location>
    </subcellularLocation>
</comment>
<dbReference type="GO" id="GO:0007219">
    <property type="term" value="P:Notch signaling pathway"/>
    <property type="evidence" value="ECO:0007669"/>
    <property type="project" value="UniProtKB-KW"/>
</dbReference>
<dbReference type="Proteomes" id="UP001186944">
    <property type="component" value="Unassembled WGS sequence"/>
</dbReference>
<feature type="region of interest" description="Disordered" evidence="12">
    <location>
        <begin position="1"/>
        <end position="111"/>
    </location>
</feature>
<evidence type="ECO:0000256" key="4">
    <source>
        <dbReference type="ARBA" id="ARBA00011667"/>
    </source>
</evidence>
<evidence type="ECO:0000256" key="9">
    <source>
        <dbReference type="ARBA" id="ARBA00023242"/>
    </source>
</evidence>
<proteinExistence type="inferred from homology"/>
<keyword evidence="14" id="KW-1185">Reference proteome</keyword>
<dbReference type="GO" id="GO:0051168">
    <property type="term" value="P:nuclear export"/>
    <property type="evidence" value="ECO:0007669"/>
    <property type="project" value="InterPro"/>
</dbReference>
<evidence type="ECO:0000256" key="8">
    <source>
        <dbReference type="ARBA" id="ARBA00022976"/>
    </source>
</evidence>
<evidence type="ECO:0000313" key="13">
    <source>
        <dbReference type="EMBL" id="KAK3087322.1"/>
    </source>
</evidence>
<dbReference type="GO" id="GO:0005737">
    <property type="term" value="C:cytoplasm"/>
    <property type="evidence" value="ECO:0007669"/>
    <property type="project" value="UniProtKB-SubCell"/>
</dbReference>
<keyword evidence="9" id="KW-0539">Nucleus</keyword>
<feature type="compositionally biased region" description="Polar residues" evidence="12">
    <location>
        <begin position="198"/>
        <end position="209"/>
    </location>
</feature>
<dbReference type="EMBL" id="VSWD01000011">
    <property type="protein sequence ID" value="KAK3087322.1"/>
    <property type="molecule type" value="Genomic_DNA"/>
</dbReference>
<dbReference type="GO" id="GO:0007399">
    <property type="term" value="P:nervous system development"/>
    <property type="evidence" value="ECO:0007669"/>
    <property type="project" value="UniProtKB-KW"/>
</dbReference>
<evidence type="ECO:0000256" key="7">
    <source>
        <dbReference type="ARBA" id="ARBA00022902"/>
    </source>
</evidence>
<organism evidence="13 14">
    <name type="scientific">Pinctada imbricata</name>
    <name type="common">Atlantic pearl-oyster</name>
    <name type="synonym">Pinctada martensii</name>
    <dbReference type="NCBI Taxonomy" id="66713"/>
    <lineage>
        <taxon>Eukaryota</taxon>
        <taxon>Metazoa</taxon>
        <taxon>Spiralia</taxon>
        <taxon>Lophotrochozoa</taxon>
        <taxon>Mollusca</taxon>
        <taxon>Bivalvia</taxon>
        <taxon>Autobranchia</taxon>
        <taxon>Pteriomorphia</taxon>
        <taxon>Pterioida</taxon>
        <taxon>Pterioidea</taxon>
        <taxon>Pteriidae</taxon>
        <taxon>Pinctada</taxon>
    </lineage>
</organism>
<evidence type="ECO:0000256" key="1">
    <source>
        <dbReference type="ARBA" id="ARBA00004123"/>
    </source>
</evidence>
<evidence type="ECO:0000256" key="6">
    <source>
        <dbReference type="ARBA" id="ARBA00022490"/>
    </source>
</evidence>
<dbReference type="PANTHER" id="PTHR34917">
    <property type="entry name" value="RBPJ-INTERACTING AND TUBULIN-ASSOCIATED PROTEIN 1"/>
    <property type="match status" value="1"/>
</dbReference>
<dbReference type="GO" id="GO:0015631">
    <property type="term" value="F:tubulin binding"/>
    <property type="evidence" value="ECO:0007669"/>
    <property type="project" value="InterPro"/>
</dbReference>
<name>A0AA88XL63_PINIB</name>
<evidence type="ECO:0000256" key="2">
    <source>
        <dbReference type="ARBA" id="ARBA00004496"/>
    </source>
</evidence>
<dbReference type="Pfam" id="PF17066">
    <property type="entry name" value="RITA"/>
    <property type="match status" value="1"/>
</dbReference>
<sequence length="209" mass="23436">MTSLFVSGTSSPAVIGSRHSSQSRERPRSGYRKLSNASEVDETLFSSHHTRPFLRSQEAPSPFRTTAKKKGLHGPPLLWAPPPITDGKSDKYKSVSPSPRLQNDSQKYRLRGHTPTFVDETLFGPKLEEPSFAAPWAERKRQPRPFNWAPPQHTDYNSRQLTQPGSEQMEAFSVDGRPPSRQGRRPGSTRTRPCTVESVASSSKSLWRP</sequence>
<evidence type="ECO:0000256" key="5">
    <source>
        <dbReference type="ARBA" id="ARBA00014447"/>
    </source>
</evidence>
<evidence type="ECO:0000313" key="14">
    <source>
        <dbReference type="Proteomes" id="UP001186944"/>
    </source>
</evidence>
<feature type="compositionally biased region" description="Low complexity" evidence="12">
    <location>
        <begin position="176"/>
        <end position="193"/>
    </location>
</feature>
<evidence type="ECO:0000256" key="3">
    <source>
        <dbReference type="ARBA" id="ARBA00010906"/>
    </source>
</evidence>
<keyword evidence="6" id="KW-0963">Cytoplasm</keyword>
<keyword evidence="8" id="KW-0914">Notch signaling pathway</keyword>
<comment type="caution">
    <text evidence="13">The sequence shown here is derived from an EMBL/GenBank/DDBJ whole genome shotgun (WGS) entry which is preliminary data.</text>
</comment>
<protein>
    <recommendedName>
        <fullName evidence="5">RBPJ-interacting and tubulin-associated protein 1</fullName>
    </recommendedName>
    <alternativeName>
        <fullName evidence="11">RBPJ-interacting and tubulin-associated protein</fullName>
    </alternativeName>
</protein>
<dbReference type="GO" id="GO:0005634">
    <property type="term" value="C:nucleus"/>
    <property type="evidence" value="ECO:0007669"/>
    <property type="project" value="UniProtKB-SubCell"/>
</dbReference>
<comment type="function">
    <text evidence="10">Tubulin-binding protein that acts as a negative regulator of Notch signaling pathway. Shuttles between the cytoplasm and the nucleus and mediates the nuclear export of RBPJ/RBPSUH, thereby preventing the interaction between RBPJ/RBPSUH and NICD product of Notch proteins (Notch intracellular domain), leading to down-regulate Notch-mediated transcription. May play a role in neurogenesis.</text>
</comment>
<dbReference type="InterPro" id="IPR031418">
    <property type="entry name" value="RITA1"/>
</dbReference>
<comment type="subunit">
    <text evidence="4">Interacts with RBPJ/RBPSUH.</text>
</comment>
<dbReference type="GO" id="GO:0045746">
    <property type="term" value="P:negative regulation of Notch signaling pathway"/>
    <property type="evidence" value="ECO:0007669"/>
    <property type="project" value="TreeGrafter"/>
</dbReference>
<feature type="compositionally biased region" description="Polar residues" evidence="12">
    <location>
        <begin position="154"/>
        <end position="166"/>
    </location>
</feature>
<dbReference type="PANTHER" id="PTHR34917:SF1">
    <property type="entry name" value="RBPJ-INTERACTING AND TUBULIN-ASSOCIATED PROTEIN 1"/>
    <property type="match status" value="1"/>
</dbReference>
<dbReference type="AlphaFoldDB" id="A0AA88XL63"/>
<evidence type="ECO:0000256" key="11">
    <source>
        <dbReference type="ARBA" id="ARBA00031318"/>
    </source>
</evidence>
<reference evidence="13" key="1">
    <citation type="submission" date="2019-08" db="EMBL/GenBank/DDBJ databases">
        <title>The improved chromosome-level genome for the pearl oyster Pinctada fucata martensii using PacBio sequencing and Hi-C.</title>
        <authorList>
            <person name="Zheng Z."/>
        </authorList>
    </citation>
    <scope>NUCLEOTIDE SEQUENCE</scope>
    <source>
        <strain evidence="13">ZZ-2019</strain>
        <tissue evidence="13">Adductor muscle</tissue>
    </source>
</reference>
<evidence type="ECO:0000256" key="10">
    <source>
        <dbReference type="ARBA" id="ARBA00024957"/>
    </source>
</evidence>
<gene>
    <name evidence="13" type="ORF">FSP39_004679</name>
</gene>
<feature type="region of interest" description="Disordered" evidence="12">
    <location>
        <begin position="129"/>
        <end position="209"/>
    </location>
</feature>
<feature type="compositionally biased region" description="Polar residues" evidence="12">
    <location>
        <begin position="1"/>
        <end position="12"/>
    </location>
</feature>